<comment type="caution">
    <text evidence="1">The sequence shown here is derived from an EMBL/GenBank/DDBJ whole genome shotgun (WGS) entry which is preliminary data.</text>
</comment>
<gene>
    <name evidence="1" type="ORF">Z955_07175</name>
</gene>
<evidence type="ECO:0000313" key="1">
    <source>
        <dbReference type="EMBL" id="KGM99626.1"/>
    </source>
</evidence>
<dbReference type="AlphaFoldDB" id="A0A0A0IHA6"/>
<reference evidence="1 2" key="1">
    <citation type="submission" date="2014-01" db="EMBL/GenBank/DDBJ databases">
        <title>Plasmidome dynamics in the species complex Clostridium novyi sensu lato converts strains of independent lineages into distinctly different pathogens.</title>
        <authorList>
            <person name="Skarin H."/>
            <person name="Segerman B."/>
        </authorList>
    </citation>
    <scope>NUCLEOTIDE SEQUENCE [LARGE SCALE GENOMIC DNA]</scope>
    <source>
        <strain evidence="1 2">DC5</strain>
    </source>
</reference>
<proteinExistence type="predicted"/>
<organism evidence="1 2">
    <name type="scientific">Clostridium botulinum C/D str. DC5</name>
    <dbReference type="NCBI Taxonomy" id="1443128"/>
    <lineage>
        <taxon>Bacteria</taxon>
        <taxon>Bacillati</taxon>
        <taxon>Bacillota</taxon>
        <taxon>Clostridia</taxon>
        <taxon>Eubacteriales</taxon>
        <taxon>Clostridiaceae</taxon>
        <taxon>Clostridium</taxon>
    </lineage>
</organism>
<sequence length="206" mass="24552">MMKYVIEELVRLEKWISKENCAIWSSKLVYGHEVNIDEDGEYQKVIFQSDTLEEYIINLLSHRVHKLQYTEIEEDEILSYPALYLAQKMYNIQIKNESDVKCQLDEIDTAISNLERYKTVMEKAKKILDLNSPYESLIYETLKKLCKVYFMTPYVSPKDYERTVKFTESVIANDMWDILNAFCQSGRHGYTEEQIDRIKRIRDIDN</sequence>
<dbReference type="Proteomes" id="UP000030014">
    <property type="component" value="Unassembled WGS sequence"/>
</dbReference>
<accession>A0A0A0IHA6</accession>
<evidence type="ECO:0000313" key="2">
    <source>
        <dbReference type="Proteomes" id="UP000030014"/>
    </source>
</evidence>
<name>A0A0A0IHA6_CLOBO</name>
<dbReference type="EMBL" id="JDRY01000033">
    <property type="protein sequence ID" value="KGM99626.1"/>
    <property type="molecule type" value="Genomic_DNA"/>
</dbReference>
<protein>
    <submittedName>
        <fullName evidence="1">Uncharacterized protein</fullName>
    </submittedName>
</protein>